<evidence type="ECO:0000256" key="1">
    <source>
        <dbReference type="SAM" id="Phobius"/>
    </source>
</evidence>
<evidence type="ECO:0000259" key="2">
    <source>
        <dbReference type="Pfam" id="PF01551"/>
    </source>
</evidence>
<organism evidence="3 4">
    <name type="scientific">Azoarcus indigens</name>
    <dbReference type="NCBI Taxonomy" id="29545"/>
    <lineage>
        <taxon>Bacteria</taxon>
        <taxon>Pseudomonadati</taxon>
        <taxon>Pseudomonadota</taxon>
        <taxon>Betaproteobacteria</taxon>
        <taxon>Rhodocyclales</taxon>
        <taxon>Zoogloeaceae</taxon>
        <taxon>Azoarcus</taxon>
    </lineage>
</organism>
<dbReference type="Pfam" id="PF01551">
    <property type="entry name" value="Peptidase_M23"/>
    <property type="match status" value="1"/>
</dbReference>
<dbReference type="GO" id="GO:0004222">
    <property type="term" value="F:metalloendopeptidase activity"/>
    <property type="evidence" value="ECO:0007669"/>
    <property type="project" value="TreeGrafter"/>
</dbReference>
<dbReference type="EMBL" id="SNVV01000001">
    <property type="protein sequence ID" value="TDN56757.1"/>
    <property type="molecule type" value="Genomic_DNA"/>
</dbReference>
<accession>A0A4R6EH68</accession>
<dbReference type="RefSeq" id="WP_133587360.1">
    <property type="nucleotide sequence ID" value="NZ_SNVV01000001.1"/>
</dbReference>
<feature type="transmembrane region" description="Helical" evidence="1">
    <location>
        <begin position="24"/>
        <end position="46"/>
    </location>
</feature>
<dbReference type="SUPFAM" id="SSF51261">
    <property type="entry name" value="Duplicated hybrid motif"/>
    <property type="match status" value="1"/>
</dbReference>
<feature type="domain" description="M23ase beta-sheet core" evidence="2">
    <location>
        <begin position="218"/>
        <end position="312"/>
    </location>
</feature>
<dbReference type="PANTHER" id="PTHR21666:SF270">
    <property type="entry name" value="MUREIN HYDROLASE ACTIVATOR ENVC"/>
    <property type="match status" value="1"/>
</dbReference>
<dbReference type="FunFam" id="2.70.70.10:FF:000006">
    <property type="entry name" value="M23 family peptidase"/>
    <property type="match status" value="1"/>
</dbReference>
<dbReference type="Proteomes" id="UP000295129">
    <property type="component" value="Unassembled WGS sequence"/>
</dbReference>
<keyword evidence="1" id="KW-1133">Transmembrane helix</keyword>
<proteinExistence type="predicted"/>
<comment type="caution">
    <text evidence="3">The sequence shown here is derived from an EMBL/GenBank/DDBJ whole genome shotgun (WGS) entry which is preliminary data.</text>
</comment>
<evidence type="ECO:0000313" key="3">
    <source>
        <dbReference type="EMBL" id="TDN56757.1"/>
    </source>
</evidence>
<dbReference type="Gene3D" id="2.70.70.10">
    <property type="entry name" value="Glucose Permease (Domain IIA)"/>
    <property type="match status" value="1"/>
</dbReference>
<protein>
    <submittedName>
        <fullName evidence="3">Peptidase M23-like protein</fullName>
    </submittedName>
</protein>
<keyword evidence="1" id="KW-0812">Transmembrane</keyword>
<keyword evidence="4" id="KW-1185">Reference proteome</keyword>
<dbReference type="OrthoDB" id="9815245at2"/>
<sequence length="319" mass="33661">MALVILSAGTLAQSKVRTLSLRMTVGIVSVCLLAVGAGAFALGLGLGRQATPEPPPAMGLKFDQPEGRMLIDRVGELSGRLLRLENEALTLARRIDVVKEFEEAQNSRELPPPSAYEGAKPGTPAGGPLIPLTGGSVRDVVEPAEAVSSSGFDDQGSGLSLLEQDLVRMNATLAAISRAADERNLQLMTFPSRIPVPGALRNSSFGSRMDPFNRSAAFHSGLDFPAPPGTPIVASAGGRVIYSGYRNDYGYTVEIDHGNDLVTRYAHCSRLLVKAGEVVTPGQRIAAVGTTGRSTGPHLHFEVLKGGRYSNPELYLASS</sequence>
<reference evidence="3 4" key="1">
    <citation type="submission" date="2019-03" db="EMBL/GenBank/DDBJ databases">
        <title>Genomic Encyclopedia of Type Strains, Phase IV (KMG-IV): sequencing the most valuable type-strain genomes for metagenomic binning, comparative biology and taxonomic classification.</title>
        <authorList>
            <person name="Goeker M."/>
        </authorList>
    </citation>
    <scope>NUCLEOTIDE SEQUENCE [LARGE SCALE GENOMIC DNA]</scope>
    <source>
        <strain evidence="3 4">DSM 12121</strain>
    </source>
</reference>
<dbReference type="PANTHER" id="PTHR21666">
    <property type="entry name" value="PEPTIDASE-RELATED"/>
    <property type="match status" value="1"/>
</dbReference>
<dbReference type="InterPro" id="IPR050570">
    <property type="entry name" value="Cell_wall_metabolism_enzyme"/>
</dbReference>
<name>A0A4R6EH68_9RHOO</name>
<dbReference type="CDD" id="cd12797">
    <property type="entry name" value="M23_peptidase"/>
    <property type="match status" value="1"/>
</dbReference>
<dbReference type="InterPro" id="IPR011055">
    <property type="entry name" value="Dup_hybrid_motif"/>
</dbReference>
<gene>
    <name evidence="3" type="ORF">C7389_101136</name>
</gene>
<dbReference type="InterPro" id="IPR016047">
    <property type="entry name" value="M23ase_b-sheet_dom"/>
</dbReference>
<keyword evidence="1" id="KW-0472">Membrane</keyword>
<dbReference type="AlphaFoldDB" id="A0A4R6EH68"/>
<evidence type="ECO:0000313" key="4">
    <source>
        <dbReference type="Proteomes" id="UP000295129"/>
    </source>
</evidence>